<evidence type="ECO:0000256" key="9">
    <source>
        <dbReference type="ARBA" id="ARBA00032024"/>
    </source>
</evidence>
<evidence type="ECO:0000256" key="2">
    <source>
        <dbReference type="ARBA" id="ARBA00004994"/>
    </source>
</evidence>
<feature type="domain" description="Ketopantoate reductase C-terminal" evidence="13">
    <location>
        <begin position="174"/>
        <end position="292"/>
    </location>
</feature>
<dbReference type="NCBIfam" id="NF005093">
    <property type="entry name" value="PRK06522.2-4"/>
    <property type="match status" value="1"/>
</dbReference>
<keyword evidence="6 11" id="KW-0566">Pantothenate biosynthesis</keyword>
<dbReference type="NCBIfam" id="TIGR00745">
    <property type="entry name" value="apbA_panE"/>
    <property type="match status" value="1"/>
</dbReference>
<dbReference type="Pfam" id="PF02558">
    <property type="entry name" value="ApbA"/>
    <property type="match status" value="1"/>
</dbReference>
<dbReference type="Proteomes" id="UP000310334">
    <property type="component" value="Unassembled WGS sequence"/>
</dbReference>
<comment type="catalytic activity">
    <reaction evidence="10 11">
        <text>(R)-pantoate + NADP(+) = 2-dehydropantoate + NADPH + H(+)</text>
        <dbReference type="Rhea" id="RHEA:16233"/>
        <dbReference type="ChEBI" id="CHEBI:11561"/>
        <dbReference type="ChEBI" id="CHEBI:15378"/>
        <dbReference type="ChEBI" id="CHEBI:15980"/>
        <dbReference type="ChEBI" id="CHEBI:57783"/>
        <dbReference type="ChEBI" id="CHEBI:58349"/>
        <dbReference type="EC" id="1.1.1.169"/>
    </reaction>
</comment>
<evidence type="ECO:0000256" key="5">
    <source>
        <dbReference type="ARBA" id="ARBA00019465"/>
    </source>
</evidence>
<dbReference type="Pfam" id="PF08546">
    <property type="entry name" value="ApbA_C"/>
    <property type="match status" value="1"/>
</dbReference>
<keyword evidence="7 11" id="KW-0521">NADP</keyword>
<reference evidence="14 15" key="1">
    <citation type="submission" date="2019-04" db="EMBL/GenBank/DDBJ databases">
        <title>Bacillus sediminilitoris sp. nov., isolated from a tidal flat sediment on the East China Sea.</title>
        <authorList>
            <person name="Wei Y."/>
            <person name="Mao H."/>
            <person name="Fang J."/>
        </authorList>
    </citation>
    <scope>NUCLEOTIDE SEQUENCE [LARGE SCALE GENOMIC DNA]</scope>
    <source>
        <strain evidence="14 15">DSL-17</strain>
    </source>
</reference>
<dbReference type="GO" id="GO:0015940">
    <property type="term" value="P:pantothenate biosynthetic process"/>
    <property type="evidence" value="ECO:0007669"/>
    <property type="project" value="UniProtKB-UniPathway"/>
</dbReference>
<evidence type="ECO:0000256" key="6">
    <source>
        <dbReference type="ARBA" id="ARBA00022655"/>
    </source>
</evidence>
<dbReference type="GO" id="GO:0050661">
    <property type="term" value="F:NADP binding"/>
    <property type="evidence" value="ECO:0007669"/>
    <property type="project" value="TreeGrafter"/>
</dbReference>
<dbReference type="EC" id="1.1.1.169" evidence="4 11"/>
<dbReference type="Gene3D" id="3.40.50.720">
    <property type="entry name" value="NAD(P)-binding Rossmann-like Domain"/>
    <property type="match status" value="1"/>
</dbReference>
<dbReference type="UniPathway" id="UPA00028">
    <property type="reaction ID" value="UER00004"/>
</dbReference>
<keyword evidence="15" id="KW-1185">Reference proteome</keyword>
<evidence type="ECO:0000256" key="1">
    <source>
        <dbReference type="ARBA" id="ARBA00002919"/>
    </source>
</evidence>
<comment type="similarity">
    <text evidence="3 11">Belongs to the ketopantoate reductase family.</text>
</comment>
<proteinExistence type="inferred from homology"/>
<gene>
    <name evidence="14" type="ORF">E6W99_01700</name>
</gene>
<name>A0A4S4C5K7_9BACI</name>
<accession>A0A4S4C5K7</accession>
<feature type="domain" description="Ketopantoate reductase N-terminal" evidence="12">
    <location>
        <begin position="4"/>
        <end position="145"/>
    </location>
</feature>
<comment type="function">
    <text evidence="1 11">Catalyzes the NADPH-dependent reduction of ketopantoate into pantoic acid.</text>
</comment>
<dbReference type="SUPFAM" id="SSF51735">
    <property type="entry name" value="NAD(P)-binding Rossmann-fold domains"/>
    <property type="match status" value="1"/>
</dbReference>
<dbReference type="SUPFAM" id="SSF48179">
    <property type="entry name" value="6-phosphogluconate dehydrogenase C-terminal domain-like"/>
    <property type="match status" value="1"/>
</dbReference>
<comment type="pathway">
    <text evidence="2 11">Cofactor biosynthesis; (R)-pantothenate biosynthesis; (R)-pantoate from 3-methyl-2-oxobutanoate: step 2/2.</text>
</comment>
<dbReference type="PANTHER" id="PTHR43765">
    <property type="entry name" value="2-DEHYDROPANTOATE 2-REDUCTASE-RELATED"/>
    <property type="match status" value="1"/>
</dbReference>
<evidence type="ECO:0000313" key="15">
    <source>
        <dbReference type="Proteomes" id="UP000310334"/>
    </source>
</evidence>
<dbReference type="InterPro" id="IPR008927">
    <property type="entry name" value="6-PGluconate_DH-like_C_sf"/>
</dbReference>
<evidence type="ECO:0000256" key="10">
    <source>
        <dbReference type="ARBA" id="ARBA00048793"/>
    </source>
</evidence>
<evidence type="ECO:0000256" key="4">
    <source>
        <dbReference type="ARBA" id="ARBA00013014"/>
    </source>
</evidence>
<dbReference type="InterPro" id="IPR013328">
    <property type="entry name" value="6PGD_dom2"/>
</dbReference>
<dbReference type="Gene3D" id="1.10.1040.10">
    <property type="entry name" value="N-(1-d-carboxylethyl)-l-norvaline Dehydrogenase, domain 2"/>
    <property type="match status" value="1"/>
</dbReference>
<keyword evidence="8 11" id="KW-0560">Oxidoreductase</keyword>
<evidence type="ECO:0000259" key="13">
    <source>
        <dbReference type="Pfam" id="PF08546"/>
    </source>
</evidence>
<dbReference type="GO" id="GO:0005737">
    <property type="term" value="C:cytoplasm"/>
    <property type="evidence" value="ECO:0007669"/>
    <property type="project" value="TreeGrafter"/>
</dbReference>
<comment type="caution">
    <text evidence="14">The sequence shown here is derived from an EMBL/GenBank/DDBJ whole genome shotgun (WGS) entry which is preliminary data.</text>
</comment>
<organism evidence="14 15">
    <name type="scientific">Metabacillus sediminilitoris</name>
    <dbReference type="NCBI Taxonomy" id="2567941"/>
    <lineage>
        <taxon>Bacteria</taxon>
        <taxon>Bacillati</taxon>
        <taxon>Bacillota</taxon>
        <taxon>Bacilli</taxon>
        <taxon>Bacillales</taxon>
        <taxon>Bacillaceae</taxon>
        <taxon>Metabacillus</taxon>
    </lineage>
</organism>
<dbReference type="InterPro" id="IPR003710">
    <property type="entry name" value="ApbA"/>
</dbReference>
<evidence type="ECO:0000256" key="7">
    <source>
        <dbReference type="ARBA" id="ARBA00022857"/>
    </source>
</evidence>
<dbReference type="RefSeq" id="WP_136351338.1">
    <property type="nucleotide sequence ID" value="NZ_CP046266.1"/>
</dbReference>
<evidence type="ECO:0000256" key="8">
    <source>
        <dbReference type="ARBA" id="ARBA00023002"/>
    </source>
</evidence>
<dbReference type="PANTHER" id="PTHR43765:SF2">
    <property type="entry name" value="2-DEHYDROPANTOATE 2-REDUCTASE"/>
    <property type="match status" value="1"/>
</dbReference>
<dbReference type="InterPro" id="IPR013752">
    <property type="entry name" value="KPA_reductase"/>
</dbReference>
<evidence type="ECO:0000259" key="12">
    <source>
        <dbReference type="Pfam" id="PF02558"/>
    </source>
</evidence>
<dbReference type="OrthoDB" id="9800163at2"/>
<evidence type="ECO:0000313" key="14">
    <source>
        <dbReference type="EMBL" id="THF83107.1"/>
    </source>
</evidence>
<sequence length="297" mass="34070">MDFGIIGAGSLGLLYSFYLSKDYSLTLYTNRKQQADLINKRGLSYFKDDTYTTAMIQATSDRNYKEDFLIVTVKQYDIEAIIDVLKELSPRTILFLQNGMGHLPYLSVLSKHQILLGISEHGAIRLNDHSVKHTGIGVTKISHYNQDKPQHSIFSQLLAEQHSLFGIELKDDWHNMLTEKLIVNATINPLTAILKVKNGELIKNNDFKQILYELFKEVVLILDVQNEVKLWEHVQTICKKTEKNESSMYKDIQDGRQTEIDSILGYLIQCARKNQIMIPTITFLYHAIKGIEACRTN</sequence>
<dbReference type="InterPro" id="IPR013332">
    <property type="entry name" value="KPR_N"/>
</dbReference>
<evidence type="ECO:0000256" key="11">
    <source>
        <dbReference type="RuleBase" id="RU362068"/>
    </source>
</evidence>
<dbReference type="GO" id="GO:0008677">
    <property type="term" value="F:2-dehydropantoate 2-reductase activity"/>
    <property type="evidence" value="ECO:0007669"/>
    <property type="project" value="UniProtKB-EC"/>
</dbReference>
<dbReference type="InterPro" id="IPR050838">
    <property type="entry name" value="Ketopantoate_reductase"/>
</dbReference>
<dbReference type="InterPro" id="IPR036291">
    <property type="entry name" value="NAD(P)-bd_dom_sf"/>
</dbReference>
<evidence type="ECO:0000256" key="3">
    <source>
        <dbReference type="ARBA" id="ARBA00007870"/>
    </source>
</evidence>
<dbReference type="EMBL" id="SSNT01000001">
    <property type="protein sequence ID" value="THF83107.1"/>
    <property type="molecule type" value="Genomic_DNA"/>
</dbReference>
<protein>
    <recommendedName>
        <fullName evidence="5 11">2-dehydropantoate 2-reductase</fullName>
        <ecNumber evidence="4 11">1.1.1.169</ecNumber>
    </recommendedName>
    <alternativeName>
        <fullName evidence="9 11">Ketopantoate reductase</fullName>
    </alternativeName>
</protein>
<dbReference type="AlphaFoldDB" id="A0A4S4C5K7"/>